<keyword evidence="1" id="KW-0175">Coiled coil</keyword>
<evidence type="ECO:0000313" key="3">
    <source>
        <dbReference type="EMBL" id="KAA6380805.1"/>
    </source>
</evidence>
<organism evidence="3 4">
    <name type="scientific">Streblomastix strix</name>
    <dbReference type="NCBI Taxonomy" id="222440"/>
    <lineage>
        <taxon>Eukaryota</taxon>
        <taxon>Metamonada</taxon>
        <taxon>Preaxostyla</taxon>
        <taxon>Oxymonadida</taxon>
        <taxon>Streblomastigidae</taxon>
        <taxon>Streblomastix</taxon>
    </lineage>
</organism>
<dbReference type="AlphaFoldDB" id="A0A5J4VE98"/>
<feature type="coiled-coil region" evidence="1">
    <location>
        <begin position="161"/>
        <end position="190"/>
    </location>
</feature>
<proteinExistence type="predicted"/>
<evidence type="ECO:0000313" key="4">
    <source>
        <dbReference type="Proteomes" id="UP000324800"/>
    </source>
</evidence>
<dbReference type="Proteomes" id="UP000324800">
    <property type="component" value="Unassembled WGS sequence"/>
</dbReference>
<evidence type="ECO:0000256" key="1">
    <source>
        <dbReference type="SAM" id="Coils"/>
    </source>
</evidence>
<feature type="compositionally biased region" description="Polar residues" evidence="2">
    <location>
        <begin position="239"/>
        <end position="259"/>
    </location>
</feature>
<name>A0A5J4VE98_9EUKA</name>
<protein>
    <submittedName>
        <fullName evidence="3">Uncharacterized protein</fullName>
    </submittedName>
</protein>
<gene>
    <name evidence="3" type="ORF">EZS28_023666</name>
</gene>
<dbReference type="EMBL" id="SNRW01007705">
    <property type="protein sequence ID" value="KAA6380805.1"/>
    <property type="molecule type" value="Genomic_DNA"/>
</dbReference>
<comment type="caution">
    <text evidence="3">The sequence shown here is derived from an EMBL/GenBank/DDBJ whole genome shotgun (WGS) entry which is preliminary data.</text>
</comment>
<sequence>MVMLVKKEKKSTSKVHQMLILPLKEQIDGVNYEARTIADARNNLNLALDELKNEKLMSQRYLNCSQQILEGNKHALLCLLEDLQILDEMMKDEKERIKFEEEEKQKKEKEMLIEEEQQKKIESAKKKQLEELIVSDIRVNNKQQKKIQSPKEREKGWNIRNEKEQDRIKEKEQIKERVKIQKEKNQYKNKMSNEEIIQNLENRLGSMRDPLAELGTPPYRRTGQIGPPNSNEYKGGVKQQISHMTNSNNKPLIKPQNSFPGKRVENKETDNSPVHARSHVLWNLN</sequence>
<reference evidence="3 4" key="1">
    <citation type="submission" date="2019-03" db="EMBL/GenBank/DDBJ databases">
        <title>Single cell metagenomics reveals metabolic interactions within the superorganism composed of flagellate Streblomastix strix and complex community of Bacteroidetes bacteria on its surface.</title>
        <authorList>
            <person name="Treitli S.C."/>
            <person name="Kolisko M."/>
            <person name="Husnik F."/>
            <person name="Keeling P."/>
            <person name="Hampl V."/>
        </authorList>
    </citation>
    <scope>NUCLEOTIDE SEQUENCE [LARGE SCALE GENOMIC DNA]</scope>
    <source>
        <strain evidence="3">ST1C</strain>
    </source>
</reference>
<evidence type="ECO:0000256" key="2">
    <source>
        <dbReference type="SAM" id="MobiDB-lite"/>
    </source>
</evidence>
<accession>A0A5J4VE98</accession>
<feature type="region of interest" description="Disordered" evidence="2">
    <location>
        <begin position="208"/>
        <end position="285"/>
    </location>
</feature>
<feature type="coiled-coil region" evidence="1">
    <location>
        <begin position="83"/>
        <end position="132"/>
    </location>
</feature>